<dbReference type="Proteomes" id="UP000192569">
    <property type="component" value="Chromosome I"/>
</dbReference>
<sequence length="94" mass="11181">MEEVQKVYSSLVEAVINAQTRNFLAEDRLANFIKRQEFPEEYIVQIFNFFTDVPVPAVVKFLSRHGISVKELESYYREYVQDIYPNPELEQLFL</sequence>
<evidence type="ECO:0000313" key="2">
    <source>
        <dbReference type="Proteomes" id="UP000192569"/>
    </source>
</evidence>
<name>A0A1W1VSE9_9FIRM</name>
<proteinExistence type="predicted"/>
<keyword evidence="2" id="KW-1185">Reference proteome</keyword>
<accession>A0A1W1VSE9</accession>
<protein>
    <submittedName>
        <fullName evidence="1">Uncharacterized protein</fullName>
    </submittedName>
</protein>
<reference evidence="1 2" key="1">
    <citation type="submission" date="2017-04" db="EMBL/GenBank/DDBJ databases">
        <authorList>
            <person name="Afonso C.L."/>
            <person name="Miller P.J."/>
            <person name="Scott M.A."/>
            <person name="Spackman E."/>
            <person name="Goraichik I."/>
            <person name="Dimitrov K.M."/>
            <person name="Suarez D.L."/>
            <person name="Swayne D.E."/>
        </authorList>
    </citation>
    <scope>NUCLEOTIDE SEQUENCE [LARGE SCALE GENOMIC DNA]</scope>
    <source>
        <strain evidence="1 2">ToBE</strain>
    </source>
</reference>
<gene>
    <name evidence="1" type="ORF">SAMN00808754_1411</name>
</gene>
<organism evidence="1 2">
    <name type="scientific">Thermanaeromonas toyohensis ToBE</name>
    <dbReference type="NCBI Taxonomy" id="698762"/>
    <lineage>
        <taxon>Bacteria</taxon>
        <taxon>Bacillati</taxon>
        <taxon>Bacillota</taxon>
        <taxon>Clostridia</taxon>
        <taxon>Neomoorellales</taxon>
        <taxon>Neomoorellaceae</taxon>
        <taxon>Thermanaeromonas</taxon>
    </lineage>
</organism>
<dbReference type="AlphaFoldDB" id="A0A1W1VSE9"/>
<dbReference type="RefSeq" id="WP_231967961.1">
    <property type="nucleotide sequence ID" value="NZ_LT838272.1"/>
</dbReference>
<evidence type="ECO:0000313" key="1">
    <source>
        <dbReference type="EMBL" id="SMB96150.1"/>
    </source>
</evidence>
<dbReference type="EMBL" id="LT838272">
    <property type="protein sequence ID" value="SMB96150.1"/>
    <property type="molecule type" value="Genomic_DNA"/>
</dbReference>